<organism evidence="2 3">
    <name type="scientific">Flavobacterium alkalisoli</name>
    <dbReference type="NCBI Taxonomy" id="2602769"/>
    <lineage>
        <taxon>Bacteria</taxon>
        <taxon>Pseudomonadati</taxon>
        <taxon>Bacteroidota</taxon>
        <taxon>Flavobacteriia</taxon>
        <taxon>Flavobacteriales</taxon>
        <taxon>Flavobacteriaceae</taxon>
        <taxon>Flavobacterium</taxon>
    </lineage>
</organism>
<dbReference type="Proteomes" id="UP000321222">
    <property type="component" value="Chromosome"/>
</dbReference>
<proteinExistence type="predicted"/>
<keyword evidence="1" id="KW-1133">Transmembrane helix</keyword>
<dbReference type="AlphaFoldDB" id="A0A5B9FPY7"/>
<evidence type="ECO:0000256" key="1">
    <source>
        <dbReference type="SAM" id="Phobius"/>
    </source>
</evidence>
<feature type="transmembrane region" description="Helical" evidence="1">
    <location>
        <begin position="32"/>
        <end position="51"/>
    </location>
</feature>
<keyword evidence="3" id="KW-1185">Reference proteome</keyword>
<keyword evidence="1" id="KW-0812">Transmembrane</keyword>
<dbReference type="RefSeq" id="WP_147582606.1">
    <property type="nucleotide sequence ID" value="NZ_CP042831.1"/>
</dbReference>
<accession>A0A5B9FPY7</accession>
<name>A0A5B9FPY7_9FLAO</name>
<reference evidence="2 3" key="1">
    <citation type="submission" date="2019-08" db="EMBL/GenBank/DDBJ databases">
        <title>Flavobacterium alkalisoli sp. nov., isolated from rhizosphere soil of Suaeda salsa.</title>
        <authorList>
            <person name="Sun J.-Q."/>
            <person name="Xu L."/>
        </authorList>
    </citation>
    <scope>NUCLEOTIDE SEQUENCE [LARGE SCALE GENOMIC DNA]</scope>
    <source>
        <strain evidence="2 3">XS-5</strain>
    </source>
</reference>
<dbReference type="OrthoDB" id="1357929at2"/>
<protein>
    <submittedName>
        <fullName evidence="2">Uncharacterized protein</fullName>
    </submittedName>
</protein>
<feature type="transmembrane region" description="Helical" evidence="1">
    <location>
        <begin position="63"/>
        <end position="84"/>
    </location>
</feature>
<keyword evidence="1" id="KW-0472">Membrane</keyword>
<dbReference type="KEGG" id="fak:FUA48_05435"/>
<gene>
    <name evidence="2" type="ORF">FUA48_05435</name>
</gene>
<dbReference type="EMBL" id="CP042831">
    <property type="protein sequence ID" value="QEE49040.1"/>
    <property type="molecule type" value="Genomic_DNA"/>
</dbReference>
<evidence type="ECO:0000313" key="2">
    <source>
        <dbReference type="EMBL" id="QEE49040.1"/>
    </source>
</evidence>
<evidence type="ECO:0000313" key="3">
    <source>
        <dbReference type="Proteomes" id="UP000321222"/>
    </source>
</evidence>
<sequence>MKLLRQITILIIGFTLVYLTWRSKHEVSLFDAMFWIPLLLTGTILALVTLYKEIKLYRKEKKLVNFTFTYCSLSFIIIIITLQININSNFSKPTLLRASYDGDFNGSSIDFKTDSTYIFENFAIGFSTYIYGNYRINQNKITLDTNNLDNLIETDKLEIQKVKTQDRDSIKKEKYLFPINDKGEIIDYYLSLKVVEDNRG</sequence>